<organism evidence="1 2">
    <name type="scientific">Vitis vinifera</name>
    <name type="common">Grape</name>
    <dbReference type="NCBI Taxonomy" id="29760"/>
    <lineage>
        <taxon>Eukaryota</taxon>
        <taxon>Viridiplantae</taxon>
        <taxon>Streptophyta</taxon>
        <taxon>Embryophyta</taxon>
        <taxon>Tracheophyta</taxon>
        <taxon>Spermatophyta</taxon>
        <taxon>Magnoliopsida</taxon>
        <taxon>eudicotyledons</taxon>
        <taxon>Gunneridae</taxon>
        <taxon>Pentapetalae</taxon>
        <taxon>rosids</taxon>
        <taxon>Vitales</taxon>
        <taxon>Vitaceae</taxon>
        <taxon>Viteae</taxon>
        <taxon>Vitis</taxon>
    </lineage>
</organism>
<feature type="non-terminal residue" evidence="1">
    <location>
        <position position="31"/>
    </location>
</feature>
<dbReference type="EMBL" id="FN596040">
    <property type="protein sequence ID" value="CCB57401.1"/>
    <property type="molecule type" value="Genomic_DNA"/>
</dbReference>
<evidence type="ECO:0000313" key="1">
    <source>
        <dbReference type="EMBL" id="CCB57401.1"/>
    </source>
</evidence>
<dbReference type="HOGENOM" id="CLU_3401444_0_0_1"/>
<dbReference type="Proteomes" id="UP000009183">
    <property type="component" value="Unassembled WGS sequence, unordered"/>
</dbReference>
<dbReference type="InParanoid" id="F6HRU3"/>
<name>F6HRU3_VITVI</name>
<dbReference type="PaxDb" id="29760-VIT_00s0491g00010.t01"/>
<evidence type="ECO:0000313" key="2">
    <source>
        <dbReference type="Proteomes" id="UP000009183"/>
    </source>
</evidence>
<reference evidence="2" key="1">
    <citation type="journal article" date="2007" name="Nature">
        <title>The grapevine genome sequence suggests ancestral hexaploidization in major angiosperm phyla.</title>
        <authorList>
            <consortium name="The French-Italian Public Consortium for Grapevine Genome Characterization."/>
            <person name="Jaillon O."/>
            <person name="Aury J.-M."/>
            <person name="Noel B."/>
            <person name="Policriti A."/>
            <person name="Clepet C."/>
            <person name="Casagrande A."/>
            <person name="Choisne N."/>
            <person name="Aubourg S."/>
            <person name="Vitulo N."/>
            <person name="Jubin C."/>
            <person name="Vezzi A."/>
            <person name="Legeai F."/>
            <person name="Hugueney P."/>
            <person name="Dasilva C."/>
            <person name="Horner D."/>
            <person name="Mica E."/>
            <person name="Jublot D."/>
            <person name="Poulain J."/>
            <person name="Bruyere C."/>
            <person name="Billault A."/>
            <person name="Segurens B."/>
            <person name="Gouyvenoux M."/>
            <person name="Ugarte E."/>
            <person name="Cattonaro F."/>
            <person name="Anthouard V."/>
            <person name="Vico V."/>
            <person name="Del Fabbro C."/>
            <person name="Alaux M."/>
            <person name="Di Gaspero G."/>
            <person name="Dumas V."/>
            <person name="Felice N."/>
            <person name="Paillard S."/>
            <person name="Juman I."/>
            <person name="Moroldo M."/>
            <person name="Scalabrin S."/>
            <person name="Canaguier A."/>
            <person name="Le Clainche I."/>
            <person name="Malacrida G."/>
            <person name="Durand E."/>
            <person name="Pesole G."/>
            <person name="Laucou V."/>
            <person name="Chatelet P."/>
            <person name="Merdinoglu D."/>
            <person name="Delledonne M."/>
            <person name="Pezzotti M."/>
            <person name="Lecharny A."/>
            <person name="Scarpelli C."/>
            <person name="Artiguenave F."/>
            <person name="Pe M.E."/>
            <person name="Valle G."/>
            <person name="Morgante M."/>
            <person name="Caboche M."/>
            <person name="Adam-Blondon A.-F."/>
            <person name="Weissenbach J."/>
            <person name="Quetier F."/>
            <person name="Wincker P."/>
        </authorList>
    </citation>
    <scope>NUCLEOTIDE SEQUENCE [LARGE SCALE GENOMIC DNA]</scope>
    <source>
        <strain evidence="2">cv. Pinot noir / PN40024</strain>
    </source>
</reference>
<dbReference type="AlphaFoldDB" id="F6HRU3"/>
<gene>
    <name evidence="1" type="ORF">VIT_00s0491g00010</name>
</gene>
<accession>F6HRU3</accession>
<sequence length="31" mass="3700">KCSSFRRRVKPSFAGFFWDGIPYGKCLSFRR</sequence>
<proteinExistence type="predicted"/>
<keyword evidence="2" id="KW-1185">Reference proteome</keyword>
<protein>
    <submittedName>
        <fullName evidence="1">Uncharacterized protein</fullName>
    </submittedName>
</protein>